<dbReference type="OrthoDB" id="3695258at2"/>
<dbReference type="RefSeq" id="WP_139641971.1">
    <property type="nucleotide sequence ID" value="NZ_BAAAZS010000025.1"/>
</dbReference>
<evidence type="ECO:0000313" key="2">
    <source>
        <dbReference type="Proteomes" id="UP000311713"/>
    </source>
</evidence>
<dbReference type="InterPro" id="IPR027396">
    <property type="entry name" value="DsrEFH-like"/>
</dbReference>
<reference evidence="1 2" key="1">
    <citation type="submission" date="2019-06" db="EMBL/GenBank/DDBJ databases">
        <title>Draft genome of Streptomyces sedi sp. JCM16909.</title>
        <authorList>
            <person name="Klykleung N."/>
            <person name="Tanasupawat S."/>
            <person name="Kudo T."/>
            <person name="Yuki M."/>
            <person name="Ohkuma M."/>
        </authorList>
    </citation>
    <scope>NUCLEOTIDE SEQUENCE [LARGE SCALE GENOMIC DNA]</scope>
    <source>
        <strain evidence="1 2">JCM 16909</strain>
    </source>
</reference>
<protein>
    <recommendedName>
        <fullName evidence="3">DsrE family protein</fullName>
    </recommendedName>
</protein>
<dbReference type="EMBL" id="VDGT01000004">
    <property type="protein sequence ID" value="TNM32191.1"/>
    <property type="molecule type" value="Genomic_DNA"/>
</dbReference>
<dbReference type="Proteomes" id="UP000311713">
    <property type="component" value="Unassembled WGS sequence"/>
</dbReference>
<name>A0A5C4V8U1_9ACTN</name>
<organism evidence="1 2">
    <name type="scientific">Streptomyces sedi</name>
    <dbReference type="NCBI Taxonomy" id="555059"/>
    <lineage>
        <taxon>Bacteria</taxon>
        <taxon>Bacillati</taxon>
        <taxon>Actinomycetota</taxon>
        <taxon>Actinomycetes</taxon>
        <taxon>Kitasatosporales</taxon>
        <taxon>Streptomycetaceae</taxon>
        <taxon>Streptomyces</taxon>
    </lineage>
</organism>
<keyword evidence="2" id="KW-1185">Reference proteome</keyword>
<evidence type="ECO:0008006" key="3">
    <source>
        <dbReference type="Google" id="ProtNLM"/>
    </source>
</evidence>
<dbReference type="SUPFAM" id="SSF75169">
    <property type="entry name" value="DsrEFH-like"/>
    <property type="match status" value="1"/>
</dbReference>
<sequence>MNTTWEGAAGRPRHLLVESQGRADVGEFGFRRDAVALAAAGRGVLLYLVQDGVALALPGSDERLDAFQAAGGTLAADDFSLAQRGLADASLRPRTQVAGMDDLARWVLDPDVQVVWH</sequence>
<accession>A0A5C4V8U1</accession>
<comment type="caution">
    <text evidence="1">The sequence shown here is derived from an EMBL/GenBank/DDBJ whole genome shotgun (WGS) entry which is preliminary data.</text>
</comment>
<dbReference type="AlphaFoldDB" id="A0A5C4V8U1"/>
<evidence type="ECO:0000313" key="1">
    <source>
        <dbReference type="EMBL" id="TNM32191.1"/>
    </source>
</evidence>
<dbReference type="Gene3D" id="3.40.1260.10">
    <property type="entry name" value="DsrEFH-like"/>
    <property type="match status" value="1"/>
</dbReference>
<proteinExistence type="predicted"/>
<gene>
    <name evidence="1" type="ORF">FH715_07265</name>
</gene>